<evidence type="ECO:0000256" key="1">
    <source>
        <dbReference type="SAM" id="MobiDB-lite"/>
    </source>
</evidence>
<proteinExistence type="predicted"/>
<accession>A0A8J4RIV6</accession>
<comment type="caution">
    <text evidence="2">The sequence shown here is derived from an EMBL/GenBank/DDBJ whole genome shotgun (WGS) entry which is preliminary data.</text>
</comment>
<evidence type="ECO:0000313" key="2">
    <source>
        <dbReference type="EMBL" id="KAF3973987.1"/>
    </source>
</evidence>
<feature type="region of interest" description="Disordered" evidence="1">
    <location>
        <begin position="135"/>
        <end position="173"/>
    </location>
</feature>
<dbReference type="EMBL" id="JRKL02000193">
    <property type="protein sequence ID" value="KAF3973987.1"/>
    <property type="molecule type" value="Genomic_DNA"/>
</dbReference>
<name>A0A8J4RIV6_9ROSI</name>
<dbReference type="OrthoDB" id="10364562at2759"/>
<dbReference type="AlphaFoldDB" id="A0A8J4RIV6"/>
<evidence type="ECO:0000313" key="3">
    <source>
        <dbReference type="Proteomes" id="UP000737018"/>
    </source>
</evidence>
<dbReference type="Proteomes" id="UP000737018">
    <property type="component" value="Unassembled WGS sequence"/>
</dbReference>
<protein>
    <submittedName>
        <fullName evidence="2">Uncharacterized protein</fullName>
    </submittedName>
</protein>
<sequence>MDGKTKDGVAKATSSGPYMMFELKVDTTKPGWHKAMITLFRSIEEVCYTIDGEGYACVSGKISPGLLHKILAKVAPLAEFKGMACTHGEKNAQNGHDSHYNNAYYHYNYNNMYDPRSSYQYQRYSYYHPQFETETHPHSSFHTPSQPPVVDKASSGEKAVANPDQTKEPHAKKSNKFFKLMRMRLRTIGVRTIKAFIS</sequence>
<keyword evidence="3" id="KW-1185">Reference proteome</keyword>
<gene>
    <name evidence="2" type="ORF">CMV_002633</name>
</gene>
<reference evidence="2" key="1">
    <citation type="submission" date="2020-03" db="EMBL/GenBank/DDBJ databases">
        <title>Castanea mollissima Vanexum genome sequencing.</title>
        <authorList>
            <person name="Staton M."/>
        </authorList>
    </citation>
    <scope>NUCLEOTIDE SEQUENCE</scope>
    <source>
        <tissue evidence="2">Leaf</tissue>
    </source>
</reference>
<organism evidence="2 3">
    <name type="scientific">Castanea mollissima</name>
    <name type="common">Chinese chestnut</name>
    <dbReference type="NCBI Taxonomy" id="60419"/>
    <lineage>
        <taxon>Eukaryota</taxon>
        <taxon>Viridiplantae</taxon>
        <taxon>Streptophyta</taxon>
        <taxon>Embryophyta</taxon>
        <taxon>Tracheophyta</taxon>
        <taxon>Spermatophyta</taxon>
        <taxon>Magnoliopsida</taxon>
        <taxon>eudicotyledons</taxon>
        <taxon>Gunneridae</taxon>
        <taxon>Pentapetalae</taxon>
        <taxon>rosids</taxon>
        <taxon>fabids</taxon>
        <taxon>Fagales</taxon>
        <taxon>Fagaceae</taxon>
        <taxon>Castanea</taxon>
    </lineage>
</organism>